<evidence type="ECO:0000256" key="2">
    <source>
        <dbReference type="ARBA" id="ARBA00023015"/>
    </source>
</evidence>
<feature type="compositionally biased region" description="Low complexity" evidence="5">
    <location>
        <begin position="15"/>
        <end position="26"/>
    </location>
</feature>
<dbReference type="PROSITE" id="PS51062">
    <property type="entry name" value="RUNT"/>
    <property type="match status" value="1"/>
</dbReference>
<feature type="compositionally biased region" description="Basic and acidic residues" evidence="5">
    <location>
        <begin position="1"/>
        <end position="14"/>
    </location>
</feature>
<sequence>MAFERRRLSTESDKSSTSTTHSTESTGNYPSISTDHKLIVDTNKISVSTNTSKSNLIKRYSPMSSPAELLLARTKNTFIDLNPYFECSSLPNHWRKNKSLHFVLRAKNLIEIKPNTRVIVLAGNDFNPCAMLKNNVSWFRNGHAEFNDLRFLGASGRGKKFTLSIIIQTTPPQQCTYRRAIKITVDGPRKKRELKQKSDVNDIHADDSTIDGDSDNESHTTSTSMIVDTKSNLGQSDYYSSGLLLLANAAEKKRNDEKDESLNCFYPSSSKGMFYSTSCFSPSSPLAKQFTHSIVFSPTSDDLSLHMSRHGFLPNPSTMTTLPTTNFLWNLTSPSNHFDIYHHQQQQTITSTSTNTSSTTNSSTNKHVLCR</sequence>
<dbReference type="Pfam" id="PF00853">
    <property type="entry name" value="Runt"/>
    <property type="match status" value="1"/>
</dbReference>
<evidence type="ECO:0000259" key="6">
    <source>
        <dbReference type="PROSITE" id="PS51062"/>
    </source>
</evidence>
<dbReference type="Gene3D" id="2.60.40.720">
    <property type="match status" value="1"/>
</dbReference>
<organism evidence="8 10">
    <name type="scientific">Adineta ricciae</name>
    <name type="common">Rotifer</name>
    <dbReference type="NCBI Taxonomy" id="249248"/>
    <lineage>
        <taxon>Eukaryota</taxon>
        <taxon>Metazoa</taxon>
        <taxon>Spiralia</taxon>
        <taxon>Gnathifera</taxon>
        <taxon>Rotifera</taxon>
        <taxon>Eurotatoria</taxon>
        <taxon>Bdelloidea</taxon>
        <taxon>Adinetida</taxon>
        <taxon>Adinetidae</taxon>
        <taxon>Adineta</taxon>
    </lineage>
</organism>
<evidence type="ECO:0000256" key="3">
    <source>
        <dbReference type="ARBA" id="ARBA00023163"/>
    </source>
</evidence>
<feature type="compositionally biased region" description="Basic and acidic residues" evidence="5">
    <location>
        <begin position="195"/>
        <end position="207"/>
    </location>
</feature>
<comment type="caution">
    <text evidence="8">The sequence shown here is derived from an EMBL/GenBank/DDBJ whole genome shotgun (WGS) entry which is preliminary data.</text>
</comment>
<evidence type="ECO:0000256" key="5">
    <source>
        <dbReference type="SAM" id="MobiDB-lite"/>
    </source>
</evidence>
<protein>
    <recommendedName>
        <fullName evidence="6">Runt domain-containing protein</fullName>
    </recommendedName>
</protein>
<comment type="subcellular location">
    <subcellularLocation>
        <location evidence="1">Nucleus</location>
    </subcellularLocation>
</comment>
<reference evidence="8" key="1">
    <citation type="submission" date="2021-02" db="EMBL/GenBank/DDBJ databases">
        <authorList>
            <person name="Nowell W R."/>
        </authorList>
    </citation>
    <scope>NUCLEOTIDE SEQUENCE</scope>
</reference>
<dbReference type="SUPFAM" id="SSF49417">
    <property type="entry name" value="p53-like transcription factors"/>
    <property type="match status" value="1"/>
</dbReference>
<keyword evidence="9" id="KW-1185">Reference proteome</keyword>
<keyword evidence="4" id="KW-0539">Nucleus</keyword>
<dbReference type="Proteomes" id="UP000663828">
    <property type="component" value="Unassembled WGS sequence"/>
</dbReference>
<gene>
    <name evidence="8" type="ORF">EDS130_LOCUS26315</name>
    <name evidence="7" type="ORF">XAT740_LOCUS21296</name>
</gene>
<dbReference type="OrthoDB" id="10029800at2759"/>
<name>A0A814XQN2_ADIRI</name>
<evidence type="ECO:0000313" key="10">
    <source>
        <dbReference type="Proteomes" id="UP000663852"/>
    </source>
</evidence>
<keyword evidence="3" id="KW-0804">Transcription</keyword>
<accession>A0A814XQN2</accession>
<dbReference type="GO" id="GO:0005524">
    <property type="term" value="F:ATP binding"/>
    <property type="evidence" value="ECO:0007669"/>
    <property type="project" value="InterPro"/>
</dbReference>
<keyword evidence="2" id="KW-0805">Transcription regulation</keyword>
<dbReference type="EMBL" id="CAJNOR010001524">
    <property type="protein sequence ID" value="CAF1157509.1"/>
    <property type="molecule type" value="Genomic_DNA"/>
</dbReference>
<dbReference type="EMBL" id="CAJNOJ010000159">
    <property type="protein sequence ID" value="CAF1219083.1"/>
    <property type="molecule type" value="Genomic_DNA"/>
</dbReference>
<dbReference type="InterPro" id="IPR008967">
    <property type="entry name" value="p53-like_TF_DNA-bd_sf"/>
</dbReference>
<proteinExistence type="predicted"/>
<feature type="domain" description="Runt" evidence="6">
    <location>
        <begin position="65"/>
        <end position="193"/>
    </location>
</feature>
<feature type="region of interest" description="Disordered" evidence="5">
    <location>
        <begin position="188"/>
        <end position="223"/>
    </location>
</feature>
<dbReference type="GO" id="GO:0000978">
    <property type="term" value="F:RNA polymerase II cis-regulatory region sequence-specific DNA binding"/>
    <property type="evidence" value="ECO:0007669"/>
    <property type="project" value="TreeGrafter"/>
</dbReference>
<evidence type="ECO:0000313" key="7">
    <source>
        <dbReference type="EMBL" id="CAF1157509.1"/>
    </source>
</evidence>
<evidence type="ECO:0000256" key="1">
    <source>
        <dbReference type="ARBA" id="ARBA00004123"/>
    </source>
</evidence>
<dbReference type="AlphaFoldDB" id="A0A814XQN2"/>
<dbReference type="InterPro" id="IPR012346">
    <property type="entry name" value="p53/RUNT-type_TF_DNA-bd_sf"/>
</dbReference>
<evidence type="ECO:0000313" key="9">
    <source>
        <dbReference type="Proteomes" id="UP000663828"/>
    </source>
</evidence>
<dbReference type="PANTHER" id="PTHR11950:SF31">
    <property type="entry name" value="SEGMENTATION PROTEIN RUNT"/>
    <property type="match status" value="1"/>
</dbReference>
<dbReference type="PANTHER" id="PTHR11950">
    <property type="entry name" value="RUNT RELATED"/>
    <property type="match status" value="1"/>
</dbReference>
<dbReference type="Proteomes" id="UP000663852">
    <property type="component" value="Unassembled WGS sequence"/>
</dbReference>
<dbReference type="PRINTS" id="PR00967">
    <property type="entry name" value="ONCOGENEAML1"/>
</dbReference>
<dbReference type="InterPro" id="IPR000040">
    <property type="entry name" value="AML1_Runt"/>
</dbReference>
<evidence type="ECO:0000313" key="8">
    <source>
        <dbReference type="EMBL" id="CAF1219083.1"/>
    </source>
</evidence>
<dbReference type="GO" id="GO:0005634">
    <property type="term" value="C:nucleus"/>
    <property type="evidence" value="ECO:0007669"/>
    <property type="project" value="UniProtKB-SubCell"/>
</dbReference>
<feature type="region of interest" description="Disordered" evidence="5">
    <location>
        <begin position="1"/>
        <end position="33"/>
    </location>
</feature>
<dbReference type="InterPro" id="IPR013524">
    <property type="entry name" value="Runt_dom"/>
</dbReference>
<evidence type="ECO:0000256" key="4">
    <source>
        <dbReference type="ARBA" id="ARBA00023242"/>
    </source>
</evidence>
<dbReference type="GO" id="GO:0000981">
    <property type="term" value="F:DNA-binding transcription factor activity, RNA polymerase II-specific"/>
    <property type="evidence" value="ECO:0007669"/>
    <property type="project" value="TreeGrafter"/>
</dbReference>